<comment type="caution">
    <text evidence="2">The sequence shown here is derived from an EMBL/GenBank/DDBJ whole genome shotgun (WGS) entry which is preliminary data.</text>
</comment>
<dbReference type="Gene3D" id="2.60.120.1440">
    <property type="match status" value="1"/>
</dbReference>
<dbReference type="GO" id="GO:0016989">
    <property type="term" value="F:sigma factor antagonist activity"/>
    <property type="evidence" value="ECO:0007669"/>
    <property type="project" value="TreeGrafter"/>
</dbReference>
<reference evidence="2 3" key="1">
    <citation type="journal article" date="2013" name="Mar. Genomics">
        <title>Expression of sulfatases in Rhodopirellula baltica and the diversity of sulfatases in the genus Rhodopirellula.</title>
        <authorList>
            <person name="Wegner C.E."/>
            <person name="Richter-Heitmann T."/>
            <person name="Klindworth A."/>
            <person name="Klockow C."/>
            <person name="Richter M."/>
            <person name="Achstetter T."/>
            <person name="Glockner F.O."/>
            <person name="Harder J."/>
        </authorList>
    </citation>
    <scope>NUCLEOTIDE SEQUENCE [LARGE SCALE GENOMIC DNA]</scope>
    <source>
        <strain evidence="2 3">SM41</strain>
    </source>
</reference>
<dbReference type="AlphaFoldDB" id="M5UJM8"/>
<protein>
    <submittedName>
        <fullName evidence="2">FecR protein domain protein</fullName>
    </submittedName>
</protein>
<dbReference type="Proteomes" id="UP000011885">
    <property type="component" value="Unassembled WGS sequence"/>
</dbReference>
<feature type="transmembrane region" description="Helical" evidence="1">
    <location>
        <begin position="100"/>
        <end position="123"/>
    </location>
</feature>
<dbReference type="OrthoDB" id="292867at2"/>
<gene>
    <name evidence="2" type="ORF">RSSM_00486</name>
</gene>
<dbReference type="InterPro" id="IPR013320">
    <property type="entry name" value="ConA-like_dom_sf"/>
</dbReference>
<organism evidence="2 3">
    <name type="scientific">Rhodopirellula sallentina SM41</name>
    <dbReference type="NCBI Taxonomy" id="1263870"/>
    <lineage>
        <taxon>Bacteria</taxon>
        <taxon>Pseudomonadati</taxon>
        <taxon>Planctomycetota</taxon>
        <taxon>Planctomycetia</taxon>
        <taxon>Pirellulales</taxon>
        <taxon>Pirellulaceae</taxon>
        <taxon>Rhodopirellula</taxon>
    </lineage>
</organism>
<keyword evidence="1" id="KW-0812">Transmembrane</keyword>
<evidence type="ECO:0000313" key="3">
    <source>
        <dbReference type="Proteomes" id="UP000011885"/>
    </source>
</evidence>
<evidence type="ECO:0000313" key="2">
    <source>
        <dbReference type="EMBL" id="EMI58061.1"/>
    </source>
</evidence>
<evidence type="ECO:0000256" key="1">
    <source>
        <dbReference type="SAM" id="Phobius"/>
    </source>
</evidence>
<name>M5UJM8_9BACT</name>
<dbReference type="PANTHER" id="PTHR30273">
    <property type="entry name" value="PERIPLASMIC SIGNAL SENSOR AND SIGMA FACTOR ACTIVATOR FECR-RELATED"/>
    <property type="match status" value="1"/>
</dbReference>
<dbReference type="PANTHER" id="PTHR30273:SF2">
    <property type="entry name" value="PROTEIN FECR"/>
    <property type="match status" value="1"/>
</dbReference>
<sequence>MDQDLRILLAAWLSGEWDDAEMAPALQRLRTDRSLRQSLAEELAMLSQTRAVQASEPRWLKLEDALGAALEHGDDDAVFESRVMAGLSQIAPRYRSRRKWFAVAALVSTAAAIVAFALLPGWLAKQGIEGENAFARQQGPPPIEIVPENQGGTNAQPRRPLGGVKLVSHSRTSAVAVLSQAVNAQWSGKNRPVAGEGLELGDLVLRRGAVQIEFLSGVRLLLQAPANIELRAADEVLIRYGAASCFVTDMGHGFRVLTKSMEVVDRGTAFSIDVKLGGNPEVHVTEGSVEIKSPQHETHKVHEMHAIRMSENGPEDIEYSPDRFLKTSVIRGRQNAIARRRYNAWKEYAHTLSADPSVLLHYTFEENDPSALELTNVARDPSRATDGVIIGCQWDRGRWRSKRALLYRNASDRVLFQVPGAFDKATFLVWARVDAITQETTSLLMTEHPGRRALFSPADDQSISEAMERRSKTTVETVRWELAHHTNNVLFSVGHGIKESDYDKLAVDHPYTRSDRWGTWACMGVTCDAKKRTVTHYLNGQPIGTGQFKRAEPLLLDFMELGNFGTTVEELEETGGSAQRRFFGAIDELVIADRVFDESEIKAFWENGKP</sequence>
<dbReference type="InterPro" id="IPR012373">
    <property type="entry name" value="Ferrdict_sens_TM"/>
</dbReference>
<proteinExistence type="predicted"/>
<keyword evidence="3" id="KW-1185">Reference proteome</keyword>
<dbReference type="Gene3D" id="2.60.120.200">
    <property type="match status" value="1"/>
</dbReference>
<dbReference type="RefSeq" id="WP_008674028.1">
    <property type="nucleotide sequence ID" value="NZ_ANOH01000047.1"/>
</dbReference>
<keyword evidence="1" id="KW-0472">Membrane</keyword>
<dbReference type="SUPFAM" id="SSF49899">
    <property type="entry name" value="Concanavalin A-like lectins/glucanases"/>
    <property type="match status" value="1"/>
</dbReference>
<dbReference type="EMBL" id="ANOH01000047">
    <property type="protein sequence ID" value="EMI58061.1"/>
    <property type="molecule type" value="Genomic_DNA"/>
</dbReference>
<accession>M5UJM8</accession>
<keyword evidence="1" id="KW-1133">Transmembrane helix</keyword>
<dbReference type="PATRIC" id="fig|1263870.3.peg.531"/>